<dbReference type="PANTHER" id="PTHR11593:SF10">
    <property type="entry name" value="60S RIBOSOMAL PROTEIN L17"/>
    <property type="match status" value="1"/>
</dbReference>
<dbReference type="NCBIfam" id="TIGR01038">
    <property type="entry name" value="uL22_arch_euk"/>
    <property type="match status" value="1"/>
</dbReference>
<evidence type="ECO:0000256" key="5">
    <source>
        <dbReference type="ARBA" id="ARBA00035325"/>
    </source>
</evidence>
<proteinExistence type="inferred from homology"/>
<dbReference type="PANTHER" id="PTHR11593">
    <property type="entry name" value="60S RIBOSOMAL PROTEIN L17"/>
    <property type="match status" value="1"/>
</dbReference>
<keyword evidence="3 6" id="KW-0687">Ribonucleoprotein</keyword>
<reference evidence="7" key="1">
    <citation type="submission" date="2015-11" db="EMBL/GenBank/DDBJ databases">
        <title>De novo transcriptome assembly of four potential Pierce s Disease insect vectors from Arizona vineyards.</title>
        <authorList>
            <person name="Tassone E.E."/>
        </authorList>
    </citation>
    <scope>NUCLEOTIDE SEQUENCE</scope>
</reference>
<name>A0A1B6JQS2_9HEMI</name>
<dbReference type="InterPro" id="IPR001063">
    <property type="entry name" value="Ribosomal_uL22"/>
</dbReference>
<evidence type="ECO:0000256" key="1">
    <source>
        <dbReference type="ARBA" id="ARBA00009451"/>
    </source>
</evidence>
<accession>A0A1B6JQS2</accession>
<dbReference type="CDD" id="cd00336">
    <property type="entry name" value="Ribosomal_L22"/>
    <property type="match status" value="1"/>
</dbReference>
<dbReference type="InterPro" id="IPR005721">
    <property type="entry name" value="Ribosomal_uL22_euk/arc"/>
</dbReference>
<comment type="similarity">
    <text evidence="1 6">Belongs to the universal ribosomal protein uL22 family.</text>
</comment>
<dbReference type="SUPFAM" id="SSF54843">
    <property type="entry name" value="Ribosomal protein L22"/>
    <property type="match status" value="1"/>
</dbReference>
<evidence type="ECO:0000256" key="6">
    <source>
        <dbReference type="RuleBase" id="RU004005"/>
    </source>
</evidence>
<organism evidence="7">
    <name type="scientific">Homalodisca liturata</name>
    <dbReference type="NCBI Taxonomy" id="320908"/>
    <lineage>
        <taxon>Eukaryota</taxon>
        <taxon>Metazoa</taxon>
        <taxon>Ecdysozoa</taxon>
        <taxon>Arthropoda</taxon>
        <taxon>Hexapoda</taxon>
        <taxon>Insecta</taxon>
        <taxon>Pterygota</taxon>
        <taxon>Neoptera</taxon>
        <taxon>Paraneoptera</taxon>
        <taxon>Hemiptera</taxon>
        <taxon>Auchenorrhyncha</taxon>
        <taxon>Membracoidea</taxon>
        <taxon>Cicadellidae</taxon>
        <taxon>Cicadellinae</taxon>
        <taxon>Proconiini</taxon>
        <taxon>Homalodisca</taxon>
    </lineage>
</organism>
<evidence type="ECO:0000256" key="2">
    <source>
        <dbReference type="ARBA" id="ARBA00022980"/>
    </source>
</evidence>
<protein>
    <recommendedName>
        <fullName evidence="4">Large ribosomal subunit protein uL22</fullName>
    </recommendedName>
    <alternativeName>
        <fullName evidence="5">60S ribosomal protein L17</fullName>
    </alternativeName>
</protein>
<dbReference type="Pfam" id="PF00237">
    <property type="entry name" value="Ribosomal_L22"/>
    <property type="match status" value="1"/>
</dbReference>
<sequence length="174" mass="19259">MPKSYNTNIVDPATTVKACLSNARVSFKNTRETCSTLRGRTVEGCIAYLNDVIAKKDCVPMRRYASGCGNTSQAAKYNSREHRCTRGRWPKKSAETVIKILNNIKNNAVNKSLDPADLVIQMVSVNKAPKIHGRIFRAHGRVNAFNSSPCHIQMVAVKRSESVPVDGEIVQVQE</sequence>
<gene>
    <name evidence="7" type="ORF">g.57737</name>
</gene>
<dbReference type="GO" id="GO:0003735">
    <property type="term" value="F:structural constituent of ribosome"/>
    <property type="evidence" value="ECO:0007669"/>
    <property type="project" value="InterPro"/>
</dbReference>
<dbReference type="AlphaFoldDB" id="A0A1B6JQS2"/>
<evidence type="ECO:0000256" key="4">
    <source>
        <dbReference type="ARBA" id="ARBA00035207"/>
    </source>
</evidence>
<dbReference type="EMBL" id="GECU01006156">
    <property type="protein sequence ID" value="JAT01551.1"/>
    <property type="molecule type" value="Transcribed_RNA"/>
</dbReference>
<keyword evidence="2 6" id="KW-0689">Ribosomal protein</keyword>
<dbReference type="GO" id="GO:0022625">
    <property type="term" value="C:cytosolic large ribosomal subunit"/>
    <property type="evidence" value="ECO:0007669"/>
    <property type="project" value="TreeGrafter"/>
</dbReference>
<evidence type="ECO:0000256" key="3">
    <source>
        <dbReference type="ARBA" id="ARBA00023274"/>
    </source>
</evidence>
<dbReference type="InterPro" id="IPR036394">
    <property type="entry name" value="Ribosomal_uL22_sf"/>
</dbReference>
<evidence type="ECO:0000313" key="7">
    <source>
        <dbReference type="EMBL" id="JAT01551.1"/>
    </source>
</evidence>
<dbReference type="Gene3D" id="3.90.470.10">
    <property type="entry name" value="Ribosomal protein L22/L17"/>
    <property type="match status" value="1"/>
</dbReference>
<dbReference type="GO" id="GO:0002181">
    <property type="term" value="P:cytoplasmic translation"/>
    <property type="evidence" value="ECO:0007669"/>
    <property type="project" value="TreeGrafter"/>
</dbReference>